<evidence type="ECO:0000313" key="4">
    <source>
        <dbReference type="Proteomes" id="UP000669179"/>
    </source>
</evidence>
<keyword evidence="1 2" id="KW-0732">Signal</keyword>
<dbReference type="EMBL" id="JAGEOJ010000002">
    <property type="protein sequence ID" value="MBO2446832.1"/>
    <property type="molecule type" value="Genomic_DNA"/>
</dbReference>
<organism evidence="3 4">
    <name type="scientific">Actinomadura barringtoniae</name>
    <dbReference type="NCBI Taxonomy" id="1427535"/>
    <lineage>
        <taxon>Bacteria</taxon>
        <taxon>Bacillati</taxon>
        <taxon>Actinomycetota</taxon>
        <taxon>Actinomycetes</taxon>
        <taxon>Streptosporangiales</taxon>
        <taxon>Thermomonosporaceae</taxon>
        <taxon>Actinomadura</taxon>
    </lineage>
</organism>
<feature type="signal peptide" evidence="2">
    <location>
        <begin position="1"/>
        <end position="24"/>
    </location>
</feature>
<dbReference type="Proteomes" id="UP000669179">
    <property type="component" value="Unassembled WGS sequence"/>
</dbReference>
<dbReference type="SUPFAM" id="SSF53850">
    <property type="entry name" value="Periplasmic binding protein-like II"/>
    <property type="match status" value="1"/>
</dbReference>
<evidence type="ECO:0000256" key="2">
    <source>
        <dbReference type="SAM" id="SignalP"/>
    </source>
</evidence>
<sequence length="404" mass="43855">MRLRAKVLASVMTAVLATTLGACSDGGKQKPVGAAKMAATLGPGEGSLSLVTLPGFVESGASDARVDWVTPFQEQTKCQVDLKVVKTAEDMTNEMRNKNRRYDGVAAPPEVAGRLISDHEVTPVNPNLIEGYKKLEPRLRSLQKRGDTTYGVPYVWGSNLLMYDTRAVQPAPTGWANLFDPGEAKKYAGRLVVRDSPLTIAEAALYLRGKNRKLKITDPYSLTRKQLDAAASVLAKQRPYVKEYWEQPADAVGPFAGGDAALGEVWPYQADVLAQAGRSVQAISPSEGVTGWTNAWMIGARVAHPNCMYQWMQWTSSVDVQQQVAEWSGAAPANPQACTDGRLKASFCGANHVGDRGFINKVIFAHTPSRNCGGGASAEGKRECTNYAEWNEAWIKSTKILKQH</sequence>
<comment type="caution">
    <text evidence="3">The sequence shown here is derived from an EMBL/GenBank/DDBJ whole genome shotgun (WGS) entry which is preliminary data.</text>
</comment>
<protein>
    <submittedName>
        <fullName evidence="3">Extracellular solute-binding protein</fullName>
    </submittedName>
</protein>
<feature type="chain" id="PRO_5039673754" evidence="2">
    <location>
        <begin position="25"/>
        <end position="404"/>
    </location>
</feature>
<reference evidence="3" key="1">
    <citation type="submission" date="2021-03" db="EMBL/GenBank/DDBJ databases">
        <authorList>
            <person name="Kanchanasin P."/>
            <person name="Saeng-In P."/>
            <person name="Phongsopitanun W."/>
            <person name="Yuki M."/>
            <person name="Kudo T."/>
            <person name="Ohkuma M."/>
            <person name="Tanasupawat S."/>
        </authorList>
    </citation>
    <scope>NUCLEOTIDE SEQUENCE</scope>
    <source>
        <strain evidence="3">GKU 128</strain>
    </source>
</reference>
<gene>
    <name evidence="3" type="ORF">J4573_06995</name>
</gene>
<keyword evidence="4" id="KW-1185">Reference proteome</keyword>
<accession>A0A939P704</accession>
<dbReference type="InterPro" id="IPR006059">
    <property type="entry name" value="SBP"/>
</dbReference>
<dbReference type="PROSITE" id="PS51257">
    <property type="entry name" value="PROKAR_LIPOPROTEIN"/>
    <property type="match status" value="1"/>
</dbReference>
<dbReference type="AlphaFoldDB" id="A0A939P704"/>
<dbReference type="PANTHER" id="PTHR30222:SF18">
    <property type="entry name" value="BIFUNCTIONAL POLYHYDROXYBUTYRATE SYNTHASE _ ABC TRANSPORTER PERIPLASMIC BINDING PROTEIN-RELATED"/>
    <property type="match status" value="1"/>
</dbReference>
<dbReference type="Pfam" id="PF13416">
    <property type="entry name" value="SBP_bac_8"/>
    <property type="match status" value="1"/>
</dbReference>
<proteinExistence type="predicted"/>
<evidence type="ECO:0000313" key="3">
    <source>
        <dbReference type="EMBL" id="MBO2446832.1"/>
    </source>
</evidence>
<dbReference type="RefSeq" id="WP_208254406.1">
    <property type="nucleotide sequence ID" value="NZ_JAGEOJ010000002.1"/>
</dbReference>
<dbReference type="Gene3D" id="3.40.190.10">
    <property type="entry name" value="Periplasmic binding protein-like II"/>
    <property type="match status" value="2"/>
</dbReference>
<name>A0A939P704_9ACTN</name>
<evidence type="ECO:0000256" key="1">
    <source>
        <dbReference type="ARBA" id="ARBA00022729"/>
    </source>
</evidence>
<dbReference type="PANTHER" id="PTHR30222">
    <property type="entry name" value="SPERMIDINE/PUTRESCINE-BINDING PERIPLASMIC PROTEIN"/>
    <property type="match status" value="1"/>
</dbReference>